<feature type="compositionally biased region" description="Low complexity" evidence="1">
    <location>
        <begin position="1"/>
        <end position="13"/>
    </location>
</feature>
<evidence type="ECO:0000313" key="4">
    <source>
        <dbReference type="Proteomes" id="UP000736787"/>
    </source>
</evidence>
<name>A0A8T1JWB4_9STRA</name>
<dbReference type="Proteomes" id="UP000736787">
    <property type="component" value="Unassembled WGS sequence"/>
</dbReference>
<dbReference type="VEuPathDB" id="FungiDB:PC110_g6705"/>
<evidence type="ECO:0000313" key="3">
    <source>
        <dbReference type="EMBL" id="KAG2895091.1"/>
    </source>
</evidence>
<sequence>MQPVMQPGMPMGVSNMGGGQMPADNTNAMGGNNEAGCYRGSLRWPQCHIGY</sequence>
<evidence type="ECO:0000313" key="2">
    <source>
        <dbReference type="EMBL" id="KAG2885664.1"/>
    </source>
</evidence>
<proteinExistence type="predicted"/>
<gene>
    <name evidence="2" type="ORF">PC115_g20933</name>
    <name evidence="3" type="ORF">PC117_g23322</name>
</gene>
<evidence type="ECO:0000256" key="1">
    <source>
        <dbReference type="SAM" id="MobiDB-lite"/>
    </source>
</evidence>
<reference evidence="3" key="1">
    <citation type="submission" date="2018-10" db="EMBL/GenBank/DDBJ databases">
        <title>Effector identification in a new, highly contiguous assembly of the strawberry crown rot pathogen Phytophthora cactorum.</title>
        <authorList>
            <person name="Armitage A.D."/>
            <person name="Nellist C.F."/>
            <person name="Bates H."/>
            <person name="Vickerstaff R.J."/>
            <person name="Harrison R.J."/>
        </authorList>
    </citation>
    <scope>NUCLEOTIDE SEQUENCE</scope>
    <source>
        <strain evidence="2">4032</strain>
        <strain evidence="3">4040</strain>
    </source>
</reference>
<dbReference type="EMBL" id="RCMK01001398">
    <property type="protein sequence ID" value="KAG2895091.1"/>
    <property type="molecule type" value="Genomic_DNA"/>
</dbReference>
<accession>A0A8T1JWB4</accession>
<protein>
    <submittedName>
        <fullName evidence="3">Uncharacterized protein</fullName>
    </submittedName>
</protein>
<comment type="caution">
    <text evidence="3">The sequence shown here is derived from an EMBL/GenBank/DDBJ whole genome shotgun (WGS) entry which is preliminary data.</text>
</comment>
<dbReference type="EMBL" id="RCMI01001399">
    <property type="protein sequence ID" value="KAG2885664.1"/>
    <property type="molecule type" value="Genomic_DNA"/>
</dbReference>
<dbReference type="Proteomes" id="UP000774804">
    <property type="component" value="Unassembled WGS sequence"/>
</dbReference>
<feature type="region of interest" description="Disordered" evidence="1">
    <location>
        <begin position="1"/>
        <end position="27"/>
    </location>
</feature>
<dbReference type="AlphaFoldDB" id="A0A8T1JWB4"/>
<organism evidence="3 4">
    <name type="scientific">Phytophthora cactorum</name>
    <dbReference type="NCBI Taxonomy" id="29920"/>
    <lineage>
        <taxon>Eukaryota</taxon>
        <taxon>Sar</taxon>
        <taxon>Stramenopiles</taxon>
        <taxon>Oomycota</taxon>
        <taxon>Peronosporomycetes</taxon>
        <taxon>Peronosporales</taxon>
        <taxon>Peronosporaceae</taxon>
        <taxon>Phytophthora</taxon>
    </lineage>
</organism>